<dbReference type="AlphaFoldDB" id="A0A814FFL6"/>
<dbReference type="GO" id="GO:0003676">
    <property type="term" value="F:nucleic acid binding"/>
    <property type="evidence" value="ECO:0007669"/>
    <property type="project" value="InterPro"/>
</dbReference>
<comment type="caution">
    <text evidence="2">The sequence shown here is derived from an EMBL/GenBank/DDBJ whole genome shotgun (WGS) entry which is preliminary data.</text>
</comment>
<sequence length="136" mass="15541">DSHERVGHHGRDKTWKEVNDQYAWIPLEAVKIFISQCDACSNRQVFPKPLAKAAPVAEKLLQQFYSFGPPRILQSDNGKEFVAKVIKNTWTDLVIINGRARHPQTQDLVERGNQTLELALGKWMQSQNTTEWSKGI</sequence>
<evidence type="ECO:0000259" key="1">
    <source>
        <dbReference type="PROSITE" id="PS50994"/>
    </source>
</evidence>
<dbReference type="Proteomes" id="UP000681722">
    <property type="component" value="Unassembled WGS sequence"/>
</dbReference>
<evidence type="ECO:0000313" key="3">
    <source>
        <dbReference type="EMBL" id="CAF3754782.1"/>
    </source>
</evidence>
<dbReference type="EMBL" id="CAJNOQ010002851">
    <property type="protein sequence ID" value="CAF0982192.1"/>
    <property type="molecule type" value="Genomic_DNA"/>
</dbReference>
<dbReference type="Pfam" id="PF17921">
    <property type="entry name" value="Integrase_H2C2"/>
    <property type="match status" value="1"/>
</dbReference>
<proteinExistence type="predicted"/>
<dbReference type="EMBL" id="CAJOBC010002852">
    <property type="protein sequence ID" value="CAF3754782.1"/>
    <property type="molecule type" value="Genomic_DNA"/>
</dbReference>
<dbReference type="OrthoDB" id="6818577at2759"/>
<organism evidence="2 4">
    <name type="scientific">Didymodactylos carnosus</name>
    <dbReference type="NCBI Taxonomy" id="1234261"/>
    <lineage>
        <taxon>Eukaryota</taxon>
        <taxon>Metazoa</taxon>
        <taxon>Spiralia</taxon>
        <taxon>Gnathifera</taxon>
        <taxon>Rotifera</taxon>
        <taxon>Eurotatoria</taxon>
        <taxon>Bdelloidea</taxon>
        <taxon>Philodinida</taxon>
        <taxon>Philodinidae</taxon>
        <taxon>Didymodactylos</taxon>
    </lineage>
</organism>
<dbReference type="Proteomes" id="UP000663829">
    <property type="component" value="Unassembled WGS sequence"/>
</dbReference>
<dbReference type="Gene3D" id="3.30.420.10">
    <property type="entry name" value="Ribonuclease H-like superfamily/Ribonuclease H"/>
    <property type="match status" value="1"/>
</dbReference>
<protein>
    <recommendedName>
        <fullName evidence="1">Integrase catalytic domain-containing protein</fullName>
    </recommendedName>
</protein>
<keyword evidence="4" id="KW-1185">Reference proteome</keyword>
<evidence type="ECO:0000313" key="2">
    <source>
        <dbReference type="EMBL" id="CAF0982192.1"/>
    </source>
</evidence>
<dbReference type="GO" id="GO:0015074">
    <property type="term" value="P:DNA integration"/>
    <property type="evidence" value="ECO:0007669"/>
    <property type="project" value="InterPro"/>
</dbReference>
<dbReference type="PROSITE" id="PS50994">
    <property type="entry name" value="INTEGRASE"/>
    <property type="match status" value="1"/>
</dbReference>
<evidence type="ECO:0000313" key="4">
    <source>
        <dbReference type="Proteomes" id="UP000663829"/>
    </source>
</evidence>
<dbReference type="SUPFAM" id="SSF53098">
    <property type="entry name" value="Ribonuclease H-like"/>
    <property type="match status" value="1"/>
</dbReference>
<dbReference type="InterPro" id="IPR036397">
    <property type="entry name" value="RNaseH_sf"/>
</dbReference>
<gene>
    <name evidence="2" type="ORF">GPM918_LOCUS12809</name>
    <name evidence="3" type="ORF">SRO942_LOCUS12813</name>
</gene>
<dbReference type="InterPro" id="IPR012337">
    <property type="entry name" value="RNaseH-like_sf"/>
</dbReference>
<feature type="non-terminal residue" evidence="2">
    <location>
        <position position="1"/>
    </location>
</feature>
<feature type="domain" description="Integrase catalytic" evidence="1">
    <location>
        <begin position="45"/>
        <end position="136"/>
    </location>
</feature>
<dbReference type="InterPro" id="IPR041588">
    <property type="entry name" value="Integrase_H2C2"/>
</dbReference>
<dbReference type="InterPro" id="IPR001584">
    <property type="entry name" value="Integrase_cat-core"/>
</dbReference>
<accession>A0A814FFL6</accession>
<reference evidence="2" key="1">
    <citation type="submission" date="2021-02" db="EMBL/GenBank/DDBJ databases">
        <authorList>
            <person name="Nowell W R."/>
        </authorList>
    </citation>
    <scope>NUCLEOTIDE SEQUENCE</scope>
</reference>
<name>A0A814FFL6_9BILA</name>